<dbReference type="PANTHER" id="PTHR30413">
    <property type="entry name" value="INNER MEMBRANE TRANSPORT PERMEASE"/>
    <property type="match status" value="1"/>
</dbReference>
<dbReference type="PRINTS" id="PR00164">
    <property type="entry name" value="ABC2TRNSPORT"/>
</dbReference>
<dbReference type="PANTHER" id="PTHR30413:SF8">
    <property type="entry name" value="TRANSPORT PERMEASE PROTEIN"/>
    <property type="match status" value="1"/>
</dbReference>
<evidence type="ECO:0000256" key="4">
    <source>
        <dbReference type="ARBA" id="ARBA00022475"/>
    </source>
</evidence>
<dbReference type="InterPro" id="IPR000412">
    <property type="entry name" value="ABC_2_transport"/>
</dbReference>
<comment type="subcellular location">
    <subcellularLocation>
        <location evidence="1">Cell inner membrane</location>
        <topology evidence="1">Multi-pass membrane protein</topology>
    </subcellularLocation>
    <subcellularLocation>
        <location evidence="9">Cell membrane</location>
        <topology evidence="9">Multi-pass membrane protein</topology>
    </subcellularLocation>
</comment>
<comment type="similarity">
    <text evidence="2 9">Belongs to the ABC-2 integral membrane protein family.</text>
</comment>
<dbReference type="Pfam" id="PF01061">
    <property type="entry name" value="ABC2_membrane"/>
    <property type="match status" value="1"/>
</dbReference>
<dbReference type="GO" id="GO:0015920">
    <property type="term" value="P:lipopolysaccharide transport"/>
    <property type="evidence" value="ECO:0007669"/>
    <property type="project" value="TreeGrafter"/>
</dbReference>
<keyword evidence="6 9" id="KW-0812">Transmembrane</keyword>
<evidence type="ECO:0000256" key="2">
    <source>
        <dbReference type="ARBA" id="ARBA00007783"/>
    </source>
</evidence>
<evidence type="ECO:0000313" key="11">
    <source>
        <dbReference type="EMBL" id="QDA59357.1"/>
    </source>
</evidence>
<dbReference type="OrthoDB" id="9786910at2"/>
<feature type="transmembrane region" description="Helical" evidence="9">
    <location>
        <begin position="198"/>
        <end position="223"/>
    </location>
</feature>
<feature type="domain" description="ABC transmembrane type-2" evidence="10">
    <location>
        <begin position="85"/>
        <end position="310"/>
    </location>
</feature>
<evidence type="ECO:0000256" key="3">
    <source>
        <dbReference type="ARBA" id="ARBA00022448"/>
    </source>
</evidence>
<feature type="transmembrane region" description="Helical" evidence="9">
    <location>
        <begin position="164"/>
        <end position="186"/>
    </location>
</feature>
<keyword evidence="12" id="KW-1185">Reference proteome</keyword>
<name>A0A5B7ZWX4_9BACT</name>
<dbReference type="GO" id="GO:0140359">
    <property type="term" value="F:ABC-type transporter activity"/>
    <property type="evidence" value="ECO:0007669"/>
    <property type="project" value="InterPro"/>
</dbReference>
<dbReference type="EMBL" id="CP040896">
    <property type="protein sequence ID" value="QDA59357.1"/>
    <property type="molecule type" value="Genomic_DNA"/>
</dbReference>
<keyword evidence="7 9" id="KW-1133">Transmembrane helix</keyword>
<dbReference type="InterPro" id="IPR047817">
    <property type="entry name" value="ABC2_TM_bact-type"/>
</dbReference>
<dbReference type="InterPro" id="IPR013525">
    <property type="entry name" value="ABC2_TM"/>
</dbReference>
<evidence type="ECO:0000256" key="1">
    <source>
        <dbReference type="ARBA" id="ARBA00004429"/>
    </source>
</evidence>
<evidence type="ECO:0000256" key="8">
    <source>
        <dbReference type="ARBA" id="ARBA00023136"/>
    </source>
</evidence>
<keyword evidence="4 9" id="KW-1003">Cell membrane</keyword>
<keyword evidence="5" id="KW-0997">Cell inner membrane</keyword>
<dbReference type="Proteomes" id="UP000305398">
    <property type="component" value="Chromosome"/>
</dbReference>
<keyword evidence="3 9" id="KW-0813">Transport</keyword>
<evidence type="ECO:0000313" key="12">
    <source>
        <dbReference type="Proteomes" id="UP000305398"/>
    </source>
</evidence>
<dbReference type="GO" id="GO:0043190">
    <property type="term" value="C:ATP-binding cassette (ABC) transporter complex"/>
    <property type="evidence" value="ECO:0007669"/>
    <property type="project" value="InterPro"/>
</dbReference>
<dbReference type="KEGG" id="hyj:FHG12_04215"/>
<evidence type="ECO:0000256" key="5">
    <source>
        <dbReference type="ARBA" id="ARBA00022519"/>
    </source>
</evidence>
<protein>
    <recommendedName>
        <fullName evidence="9">Transport permease protein</fullName>
    </recommendedName>
</protein>
<feature type="transmembrane region" description="Helical" evidence="9">
    <location>
        <begin position="88"/>
        <end position="108"/>
    </location>
</feature>
<feature type="transmembrane region" description="Helical" evidence="9">
    <location>
        <begin position="288"/>
        <end position="307"/>
    </location>
</feature>
<gene>
    <name evidence="11" type="ORF">FHG12_04215</name>
</gene>
<feature type="transmembrane region" description="Helical" evidence="9">
    <location>
        <begin position="230"/>
        <end position="249"/>
    </location>
</feature>
<evidence type="ECO:0000256" key="6">
    <source>
        <dbReference type="ARBA" id="ARBA00022692"/>
    </source>
</evidence>
<dbReference type="AlphaFoldDB" id="A0A5B7ZWX4"/>
<proteinExistence type="inferred from homology"/>
<evidence type="ECO:0000259" key="10">
    <source>
        <dbReference type="PROSITE" id="PS51012"/>
    </source>
</evidence>
<reference evidence="11 12" key="1">
    <citation type="submission" date="2019-06" db="EMBL/GenBank/DDBJ databases">
        <authorList>
            <person name="Srinivasan S."/>
        </authorList>
    </citation>
    <scope>NUCLEOTIDE SEQUENCE [LARGE SCALE GENOMIC DNA]</scope>
    <source>
        <strain evidence="11 12">17J68-5</strain>
    </source>
</reference>
<accession>A0A5B7ZWX4</accession>
<evidence type="ECO:0000256" key="7">
    <source>
        <dbReference type="ARBA" id="ARBA00022989"/>
    </source>
</evidence>
<dbReference type="PROSITE" id="PS51012">
    <property type="entry name" value="ABC_TM2"/>
    <property type="match status" value="1"/>
</dbReference>
<organism evidence="11 12">
    <name type="scientific">Hymenobacter jejuensis</name>
    <dbReference type="NCBI Taxonomy" id="2502781"/>
    <lineage>
        <taxon>Bacteria</taxon>
        <taxon>Pseudomonadati</taxon>
        <taxon>Bacteroidota</taxon>
        <taxon>Cytophagia</taxon>
        <taxon>Cytophagales</taxon>
        <taxon>Hymenobacteraceae</taxon>
        <taxon>Hymenobacter</taxon>
    </lineage>
</organism>
<evidence type="ECO:0000256" key="9">
    <source>
        <dbReference type="RuleBase" id="RU361157"/>
    </source>
</evidence>
<sequence length="318" mass="35971">MLDAGFLFATYPEHSLNTLYVETTQAVKTIVPNTSSLSDTDQWTEVIQPRTSLLDLRLGEVWRYRDLVMMFVQRDFVSTYKQTVLGPIWFFIQPLLTTFTYVIIFGNIAKISTEGLPQLVFYMAGITIWNYFSLTLSNTSSVFTNNAHIFGKVYFPRLTMPLSIVISNIVRFLIQFGLFLAIWAYYLVKGSAIHPNGLILLTPVLLIIMGLLGLGLGMIFSALTTKYRDLTMLLAFGIQLLMYATPVIYPLSSLSPKYKWVILANPMTSIVETFRFAFLGSGSFSWGYLSYSLLVTLVILFVGTIIFNKVEKSFTDTV</sequence>
<keyword evidence="8 9" id="KW-0472">Membrane</keyword>
<feature type="transmembrane region" description="Helical" evidence="9">
    <location>
        <begin position="120"/>
        <end position="143"/>
    </location>
</feature>